<proteinExistence type="predicted"/>
<evidence type="ECO:0000313" key="2">
    <source>
        <dbReference type="EMBL" id="AIF18998.1"/>
    </source>
</evidence>
<dbReference type="InterPro" id="IPR029024">
    <property type="entry name" value="TerB-like"/>
</dbReference>
<evidence type="ECO:0000256" key="1">
    <source>
        <dbReference type="SAM" id="MobiDB-lite"/>
    </source>
</evidence>
<organism evidence="2">
    <name type="scientific">uncultured marine group II/III euryarchaeote KM3_85_C06</name>
    <dbReference type="NCBI Taxonomy" id="1456526"/>
    <lineage>
        <taxon>Archaea</taxon>
        <taxon>Methanobacteriati</taxon>
        <taxon>Methanobacteriota</taxon>
        <taxon>environmental samples</taxon>
    </lineage>
</organism>
<dbReference type="AlphaFoldDB" id="A0A075HZ03"/>
<dbReference type="SUPFAM" id="SSF158682">
    <property type="entry name" value="TerB-like"/>
    <property type="match status" value="1"/>
</dbReference>
<dbReference type="CDD" id="cd07177">
    <property type="entry name" value="terB_like"/>
    <property type="match status" value="1"/>
</dbReference>
<accession>A0A075HZ03</accession>
<sequence length="342" mass="38001">MAFRKKPVKGTKGLGEAKENLTAVEEGDCPRCGGGSSSSSIPGYLSCDRCQYEWSDPNSDSQGKKKHHESVQTESKLIEQFKQEMESGTGLSRVLGIDENLTKAQEQGLTRLQDKWIEGMQGHFNVAEEERKPLMISFDEDDNILQTEVGKLTLMSNDFDGGEEVRIEYPGMGTEFYLLNEDSNTGWRRGRTVADTARNIASVINKSSNFVFANNHENVVSFELRDNKLNPSSLVLYIDDPGGKDIIAEKDGVVLDPTAVGIESDYQTAVELVLSDGVITPSEDQLLWAMRQHLGITEERHIEIVITLFGEDVTKECTGCGNGAPLYTQHNAWYCDGCEMWL</sequence>
<feature type="region of interest" description="Disordered" evidence="1">
    <location>
        <begin position="1"/>
        <end position="21"/>
    </location>
</feature>
<protein>
    <submittedName>
        <fullName evidence="2">Uncharacterized protein</fullName>
    </submittedName>
</protein>
<name>A0A075HZ03_9EURY</name>
<reference evidence="2" key="1">
    <citation type="journal article" date="2014" name="Genome Biol. Evol.">
        <title>Pangenome evidence for extensive interdomain horizontal transfer affecting lineage core and shell genes in uncultured planktonic thaumarchaeota and euryarchaeota.</title>
        <authorList>
            <person name="Deschamps P."/>
            <person name="Zivanovic Y."/>
            <person name="Moreira D."/>
            <person name="Rodriguez-Valera F."/>
            <person name="Lopez-Garcia P."/>
        </authorList>
    </citation>
    <scope>NUCLEOTIDE SEQUENCE</scope>
</reference>
<dbReference type="EMBL" id="KF901126">
    <property type="protein sequence ID" value="AIF18998.1"/>
    <property type="molecule type" value="Genomic_DNA"/>
</dbReference>